<dbReference type="SUPFAM" id="SSF49417">
    <property type="entry name" value="p53-like transcription factors"/>
    <property type="match status" value="1"/>
</dbReference>
<reference evidence="6" key="1">
    <citation type="submission" date="2023-06" db="EMBL/GenBank/DDBJ databases">
        <title>Genome-scale phylogeny and comparative genomics of the fungal order Sordariales.</title>
        <authorList>
            <consortium name="Lawrence Berkeley National Laboratory"/>
            <person name="Hensen N."/>
            <person name="Bonometti L."/>
            <person name="Westerberg I."/>
            <person name="Brannstrom I.O."/>
            <person name="Guillou S."/>
            <person name="Cros-Aarteil S."/>
            <person name="Calhoun S."/>
            <person name="Haridas S."/>
            <person name="Kuo A."/>
            <person name="Mondo S."/>
            <person name="Pangilinan J."/>
            <person name="Riley R."/>
            <person name="Labutti K."/>
            <person name="Andreopoulos B."/>
            <person name="Lipzen A."/>
            <person name="Chen C."/>
            <person name="Yanf M."/>
            <person name="Daum C."/>
            <person name="Ng V."/>
            <person name="Clum A."/>
            <person name="Steindorff A."/>
            <person name="Ohm R."/>
            <person name="Martin F."/>
            <person name="Silar P."/>
            <person name="Natvig D."/>
            <person name="Lalanne C."/>
            <person name="Gautier V."/>
            <person name="Ament-Velasquez S.L."/>
            <person name="Kruys A."/>
            <person name="Hutchinson M.I."/>
            <person name="Powell A.J."/>
            <person name="Barry K."/>
            <person name="Miller A.N."/>
            <person name="Grigoriev I.V."/>
            <person name="Debuchy R."/>
            <person name="Gladieux P."/>
            <person name="Thoren M.H."/>
            <person name="Johannesson H."/>
        </authorList>
    </citation>
    <scope>NUCLEOTIDE SEQUENCE</scope>
    <source>
        <strain evidence="6">8032-3</strain>
    </source>
</reference>
<dbReference type="AlphaFoldDB" id="A0AAJ0CCD4"/>
<dbReference type="InterPro" id="IPR052605">
    <property type="entry name" value="Fungal_trans_regulator"/>
</dbReference>
<feature type="region of interest" description="Disordered" evidence="3">
    <location>
        <begin position="406"/>
        <end position="430"/>
    </location>
</feature>
<feature type="DNA-binding region" description="NDT80" evidence="2">
    <location>
        <begin position="140"/>
        <end position="413"/>
    </location>
</feature>
<accession>A0AAJ0CCD4</accession>
<dbReference type="GO" id="GO:0003677">
    <property type="term" value="F:DNA binding"/>
    <property type="evidence" value="ECO:0007669"/>
    <property type="project" value="UniProtKB-KW"/>
</dbReference>
<dbReference type="GO" id="GO:0051321">
    <property type="term" value="P:meiotic cell cycle"/>
    <property type="evidence" value="ECO:0007669"/>
    <property type="project" value="TreeGrafter"/>
</dbReference>
<feature type="signal peptide" evidence="4">
    <location>
        <begin position="1"/>
        <end position="26"/>
    </location>
</feature>
<evidence type="ECO:0000313" key="6">
    <source>
        <dbReference type="EMBL" id="KAK1771696.1"/>
    </source>
</evidence>
<feature type="chain" id="PRO_5042493225" description="NDT80 domain-containing protein" evidence="4">
    <location>
        <begin position="27"/>
        <end position="587"/>
    </location>
</feature>
<keyword evidence="1 2" id="KW-0238">DNA-binding</keyword>
<feature type="compositionally biased region" description="Gly residues" evidence="3">
    <location>
        <begin position="417"/>
        <end position="430"/>
    </location>
</feature>
<evidence type="ECO:0000256" key="3">
    <source>
        <dbReference type="SAM" id="MobiDB-lite"/>
    </source>
</evidence>
<dbReference type="InterPro" id="IPR008967">
    <property type="entry name" value="p53-like_TF_DNA-bd_sf"/>
</dbReference>
<proteinExistence type="predicted"/>
<comment type="caution">
    <text evidence="6">The sequence shown here is derived from an EMBL/GenBank/DDBJ whole genome shotgun (WGS) entry which is preliminary data.</text>
</comment>
<evidence type="ECO:0000313" key="7">
    <source>
        <dbReference type="Proteomes" id="UP001244011"/>
    </source>
</evidence>
<evidence type="ECO:0000256" key="4">
    <source>
        <dbReference type="SAM" id="SignalP"/>
    </source>
</evidence>
<dbReference type="InterPro" id="IPR037141">
    <property type="entry name" value="NDT80_DNA-bd_dom_sf"/>
</dbReference>
<dbReference type="Gene3D" id="2.60.40.1390">
    <property type="entry name" value="NDT80 DNA-binding domain"/>
    <property type="match status" value="1"/>
</dbReference>
<dbReference type="GO" id="GO:0003700">
    <property type="term" value="F:DNA-binding transcription factor activity"/>
    <property type="evidence" value="ECO:0007669"/>
    <property type="project" value="UniProtKB-UniRule"/>
</dbReference>
<protein>
    <recommendedName>
        <fullName evidence="5">NDT80 domain-containing protein</fullName>
    </recommendedName>
</protein>
<organism evidence="6 7">
    <name type="scientific">Phialemonium atrogriseum</name>
    <dbReference type="NCBI Taxonomy" id="1093897"/>
    <lineage>
        <taxon>Eukaryota</taxon>
        <taxon>Fungi</taxon>
        <taxon>Dikarya</taxon>
        <taxon>Ascomycota</taxon>
        <taxon>Pezizomycotina</taxon>
        <taxon>Sordariomycetes</taxon>
        <taxon>Sordariomycetidae</taxon>
        <taxon>Cephalothecales</taxon>
        <taxon>Cephalothecaceae</taxon>
        <taxon>Phialemonium</taxon>
    </lineage>
</organism>
<dbReference type="PANTHER" id="PTHR35144">
    <property type="entry name" value="MEIOSIS-SPECIFIC TRANSCRIPTION FACTOR NDT80"/>
    <property type="match status" value="1"/>
</dbReference>
<evidence type="ECO:0000259" key="5">
    <source>
        <dbReference type="PROSITE" id="PS51517"/>
    </source>
</evidence>
<dbReference type="PANTHER" id="PTHR35144:SF2">
    <property type="entry name" value="MEIOSIS-SPECIFIC TRANSCRIPTION FACTOR NDT80"/>
    <property type="match status" value="1"/>
</dbReference>
<feature type="domain" description="NDT80" evidence="5">
    <location>
        <begin position="140"/>
        <end position="413"/>
    </location>
</feature>
<dbReference type="Pfam" id="PF05224">
    <property type="entry name" value="NDT80_PhoG"/>
    <property type="match status" value="1"/>
</dbReference>
<dbReference type="PROSITE" id="PS51517">
    <property type="entry name" value="NDT80"/>
    <property type="match status" value="1"/>
</dbReference>
<dbReference type="InterPro" id="IPR024061">
    <property type="entry name" value="NDT80_DNA-bd_dom"/>
</dbReference>
<sequence>MNASDLALLLLLLLLLLLPLLLPSSCAPSLIPEASGRTWVLISALEAPAQPPPYIDLIPPAQPVTAYPSEVYPPTTHVLPSLDVRPRLGSASTSSSGMGHAHRSLAVPQPGAVLQTRDIYSQATPAYRRGLEIHPPPRSPSYLDNIRRIPLSSTPSPHAQFAPLRMESGYGQKSQQTIPPLNPMTPLGVLQYAGHQATQIKFEINGSIDKGFFLAENEWTCYRRNYFSCICSFTLHPLYPGQAMQFTPSSGPQTSFPVYGFAMNISAVVADSDTQAIDLVQHTPKRDKGPIAKPEKVRLQPKPAQQQQFTPMGQMAMYGQSDAGLPPARPYDPAFGQGQGSVLTEHTYERIQFKQATANNGKRRAAQQYYHLLVELYADVGGSGNDQYMKIGYRKSAKMIVRGRSPGHYQSERRGSTGNGPSGGSGLGDGYGAGMLGHPFGAGPSLMTNTYGGGYDPRHSQSYNTRHHNELHMEPTLSHEEAKGIDETKAYQYYPTPIYEGEHDQRNPVEVFQHHHRSESESIVHPTTSGLDHSSKVKSEYDGALPNAFYPTSSFYSQRCGRFEGKASTAGYYPAMIPPSSTLNMTS</sequence>
<dbReference type="GeneID" id="85309007"/>
<evidence type="ECO:0000256" key="2">
    <source>
        <dbReference type="PROSITE-ProRule" id="PRU00850"/>
    </source>
</evidence>
<keyword evidence="7" id="KW-1185">Reference proteome</keyword>
<dbReference type="RefSeq" id="XP_060287909.1">
    <property type="nucleotide sequence ID" value="XM_060425820.1"/>
</dbReference>
<keyword evidence="4" id="KW-0732">Signal</keyword>
<dbReference type="Proteomes" id="UP001244011">
    <property type="component" value="Unassembled WGS sequence"/>
</dbReference>
<dbReference type="GO" id="GO:0045944">
    <property type="term" value="P:positive regulation of transcription by RNA polymerase II"/>
    <property type="evidence" value="ECO:0007669"/>
    <property type="project" value="TreeGrafter"/>
</dbReference>
<dbReference type="EMBL" id="MU838998">
    <property type="protein sequence ID" value="KAK1771696.1"/>
    <property type="molecule type" value="Genomic_DNA"/>
</dbReference>
<gene>
    <name evidence="6" type="ORF">QBC33DRAFT_511198</name>
</gene>
<evidence type="ECO:0000256" key="1">
    <source>
        <dbReference type="ARBA" id="ARBA00023125"/>
    </source>
</evidence>
<dbReference type="GO" id="GO:0000228">
    <property type="term" value="C:nuclear chromosome"/>
    <property type="evidence" value="ECO:0007669"/>
    <property type="project" value="TreeGrafter"/>
</dbReference>
<name>A0AAJ0CCD4_9PEZI</name>